<dbReference type="PANTHER" id="PTHR10997">
    <property type="entry name" value="IMPORTIN-7, 8, 11"/>
    <property type="match status" value="1"/>
</dbReference>
<dbReference type="EMBL" id="LSSN01005344">
    <property type="protein sequence ID" value="OMJ09697.1"/>
    <property type="molecule type" value="Genomic_DNA"/>
</dbReference>
<comment type="caution">
    <text evidence="2">The sequence shown here is derived from an EMBL/GenBank/DDBJ whole genome shotgun (WGS) entry which is preliminary data.</text>
</comment>
<dbReference type="InterPro" id="IPR016024">
    <property type="entry name" value="ARM-type_fold"/>
</dbReference>
<proteinExistence type="predicted"/>
<dbReference type="Proteomes" id="UP000187283">
    <property type="component" value="Unassembled WGS sequence"/>
</dbReference>
<reference evidence="2 3" key="1">
    <citation type="submission" date="2017-01" db="EMBL/GenBank/DDBJ databases">
        <authorList>
            <person name="Mah S.A."/>
            <person name="Swanson W.J."/>
            <person name="Moy G.W."/>
            <person name="Vacquier V.D."/>
        </authorList>
    </citation>
    <scope>NUCLEOTIDE SEQUENCE [LARGE SCALE GENOMIC DNA]</scope>
    <source>
        <strain evidence="2 3">GSMNP</strain>
    </source>
</reference>
<sequence length="976" mass="111548">MIRSRLIEQDSSDTNQINLQYNLAISKIARWDFPVFWPSILDDLVSNVEFMQKSCTLDSNFFRIENSLMALHYSIKTSCSRVLATERNAFKSFSASFIPKISNWYKSYVYLFFENQSYNPRFLVPAIYCMKIIKRLFAFGITNPENNPDCLLLYDLIFESLSQFYNFFSNSSTPNDIDNITKLSLKLIVSIGKFYIEVSKFSPTSFVLMEKTVSVMQWYGNILVSNETDIPPFFQYNPLLEGYDLTPNKIHLQSMLLFKAIVRNLAFETDYESQNENSPATICNNIITKVFFNDDFVSLLINAMITKYMVLSNKDIDKWEFEPEEWIIEEESDNWLIDIRACSEKLFTELFMDKKEILLPQLLSNLGNTSELSIQKKDALYTAVGLCAFELSKSINFTEWLQSHLINDIKQSYAGSEIIRRRIVWLIGKWVTNGLVPENLALCYEIILQCLSENETSIVVKLSSVVSLNECFNDWNFDPNDLVQYSEIIVKSLVSLLKNPLISESKPIVINCLSMFIERMRSSIKPVLGLLIEAVPIIWEDIASDTNANGEINNPNCVKSVIDLTTNLVNSSGAESQHLNNFVCPMISFSCCNSPVQVFLQERGLELWMASLKQCEFLSSDLASLFGLVCQLLGSDNSEFMSEYFSILQSYFYLHLPLFIFEQNKENLLNIKNSNEISSIDVINRISVGFQELVLNITGHLVSNSYNSKFFCSMINMLDALFLSINTADRVDFMKFFELLKINNFIANIYGICQSGSKYSPIVMSYAAALLARLILISGDNIEDFVRVLASIIGRSDFDLVLKDLCHILLNNYDMLVYQKHRKLVCLALSILVSTTSISVLNHLSSIINVVWIDFQASTGKSSDYANTSDDPKKRMLLNKPIGISWDKGVDKLNSELDVYDDDSEESSTSHESIRKHYFANNDFVAKVNELLFIKTRFSANRQKYSDEELVKLTFGDLGEELAMENLNFIKSLPDV</sequence>
<dbReference type="InterPro" id="IPR011989">
    <property type="entry name" value="ARM-like"/>
</dbReference>
<evidence type="ECO:0000313" key="2">
    <source>
        <dbReference type="EMBL" id="OMJ09697.1"/>
    </source>
</evidence>
<dbReference type="InterPro" id="IPR058669">
    <property type="entry name" value="TPR_IPO7/11-like"/>
</dbReference>
<dbReference type="SUPFAM" id="SSF48371">
    <property type="entry name" value="ARM repeat"/>
    <property type="match status" value="1"/>
</dbReference>
<dbReference type="GO" id="GO:0005829">
    <property type="term" value="C:cytosol"/>
    <property type="evidence" value="ECO:0007669"/>
    <property type="project" value="TreeGrafter"/>
</dbReference>
<dbReference type="Gene3D" id="1.25.10.10">
    <property type="entry name" value="Leucine-rich Repeat Variant"/>
    <property type="match status" value="1"/>
</dbReference>
<organism evidence="2 3">
    <name type="scientific">Smittium culicis</name>
    <dbReference type="NCBI Taxonomy" id="133412"/>
    <lineage>
        <taxon>Eukaryota</taxon>
        <taxon>Fungi</taxon>
        <taxon>Fungi incertae sedis</taxon>
        <taxon>Zoopagomycota</taxon>
        <taxon>Kickxellomycotina</taxon>
        <taxon>Harpellomycetes</taxon>
        <taxon>Harpellales</taxon>
        <taxon>Legeriomycetaceae</taxon>
        <taxon>Smittium</taxon>
    </lineage>
</organism>
<evidence type="ECO:0000259" key="1">
    <source>
        <dbReference type="Pfam" id="PF25758"/>
    </source>
</evidence>
<protein>
    <submittedName>
        <fullName evidence="2">Importin-11</fullName>
    </submittedName>
</protein>
<dbReference type="GO" id="GO:0006606">
    <property type="term" value="P:protein import into nucleus"/>
    <property type="evidence" value="ECO:0007669"/>
    <property type="project" value="TreeGrafter"/>
</dbReference>
<gene>
    <name evidence="2" type="ORF">AYI70_g10772</name>
</gene>
<name>A0A1R1X547_9FUNG</name>
<feature type="domain" description="Importin-7/11-like TPR repeats" evidence="1">
    <location>
        <begin position="560"/>
        <end position="942"/>
    </location>
</feature>
<keyword evidence="3" id="KW-1185">Reference proteome</keyword>
<dbReference type="OrthoDB" id="361693at2759"/>
<accession>A0A1R1X547</accession>
<evidence type="ECO:0000313" key="3">
    <source>
        <dbReference type="Proteomes" id="UP000187283"/>
    </source>
</evidence>
<dbReference type="PANTHER" id="PTHR10997:SF7">
    <property type="entry name" value="IMPORTIN-11"/>
    <property type="match status" value="1"/>
</dbReference>
<dbReference type="Pfam" id="PF25758">
    <property type="entry name" value="TPR_IPO11"/>
    <property type="match status" value="1"/>
</dbReference>
<dbReference type="GO" id="GO:0005635">
    <property type="term" value="C:nuclear envelope"/>
    <property type="evidence" value="ECO:0007669"/>
    <property type="project" value="TreeGrafter"/>
</dbReference>
<dbReference type="AlphaFoldDB" id="A0A1R1X547"/>
<dbReference type="STRING" id="133412.A0A1R1X547"/>